<sequence length="285" mass="30813">MRGVGPNMPLARRVASACHLSFLGRSAPESHRLLEPTTARPTLSSLSLEPDLGELPLDTGVFDLELSRHGSRHGSRNSSRHPSFNGSHTATSLRRPGQSPDGEAMDSIIEPRFKELFQIGPATPLFTGLLESVPQTFVGHPTRLALLAELLSAESVRAFKEGGWTLPPWRTVSSMLGKWGLNVPSRDAKDRSVLQDRSHHALHQSGSPRPGQQLAWRVSKHHADHLPGFCSAVVSGASSPSKGSLLALAPLKPADRSLALQSKVRAGKNMRQAVCVDHQPPTLQH</sequence>
<dbReference type="InterPro" id="IPR006502">
    <property type="entry name" value="PDDEXK-like"/>
</dbReference>
<protein>
    <submittedName>
        <fullName evidence="2">Uncharacterized protein</fullName>
    </submittedName>
</protein>
<feature type="region of interest" description="Disordered" evidence="1">
    <location>
        <begin position="68"/>
        <end position="105"/>
    </location>
</feature>
<dbReference type="PANTHER" id="PTHR31579">
    <property type="entry name" value="OS03G0796600 PROTEIN"/>
    <property type="match status" value="1"/>
</dbReference>
<organism evidence="2 3">
    <name type="scientific">Apatococcus fuscideae</name>
    <dbReference type="NCBI Taxonomy" id="2026836"/>
    <lineage>
        <taxon>Eukaryota</taxon>
        <taxon>Viridiplantae</taxon>
        <taxon>Chlorophyta</taxon>
        <taxon>core chlorophytes</taxon>
        <taxon>Trebouxiophyceae</taxon>
        <taxon>Chlorellales</taxon>
        <taxon>Chlorellaceae</taxon>
        <taxon>Apatococcus</taxon>
    </lineage>
</organism>
<keyword evidence="3" id="KW-1185">Reference proteome</keyword>
<feature type="compositionally biased region" description="Basic residues" evidence="1">
    <location>
        <begin position="69"/>
        <end position="79"/>
    </location>
</feature>
<name>A0AAW1S8S0_9CHLO</name>
<reference evidence="2 3" key="1">
    <citation type="journal article" date="2024" name="Nat. Commun.">
        <title>Phylogenomics reveals the evolutionary origins of lichenization in chlorophyte algae.</title>
        <authorList>
            <person name="Puginier C."/>
            <person name="Libourel C."/>
            <person name="Otte J."/>
            <person name="Skaloud P."/>
            <person name="Haon M."/>
            <person name="Grisel S."/>
            <person name="Petersen M."/>
            <person name="Berrin J.G."/>
            <person name="Delaux P.M."/>
            <person name="Dal Grande F."/>
            <person name="Keller J."/>
        </authorList>
    </citation>
    <scope>NUCLEOTIDE SEQUENCE [LARGE SCALE GENOMIC DNA]</scope>
    <source>
        <strain evidence="2 3">SAG 2523</strain>
    </source>
</reference>
<evidence type="ECO:0000256" key="1">
    <source>
        <dbReference type="SAM" id="MobiDB-lite"/>
    </source>
</evidence>
<dbReference type="EMBL" id="JALJOV010001728">
    <property type="protein sequence ID" value="KAK9842181.1"/>
    <property type="molecule type" value="Genomic_DNA"/>
</dbReference>
<accession>A0AAW1S8S0</accession>
<feature type="region of interest" description="Disordered" evidence="1">
    <location>
        <begin position="190"/>
        <end position="215"/>
    </location>
</feature>
<proteinExistence type="predicted"/>
<dbReference type="Pfam" id="PF04720">
    <property type="entry name" value="PDDEXK_6"/>
    <property type="match status" value="1"/>
</dbReference>
<gene>
    <name evidence="2" type="ORF">WJX84_000777</name>
</gene>
<dbReference type="AlphaFoldDB" id="A0AAW1S8S0"/>
<evidence type="ECO:0000313" key="3">
    <source>
        <dbReference type="Proteomes" id="UP001485043"/>
    </source>
</evidence>
<dbReference type="Proteomes" id="UP001485043">
    <property type="component" value="Unassembled WGS sequence"/>
</dbReference>
<evidence type="ECO:0000313" key="2">
    <source>
        <dbReference type="EMBL" id="KAK9842181.1"/>
    </source>
</evidence>
<feature type="compositionally biased region" description="Basic and acidic residues" evidence="1">
    <location>
        <begin position="190"/>
        <end position="199"/>
    </location>
</feature>
<dbReference type="PANTHER" id="PTHR31579:SF1">
    <property type="entry name" value="OS03G0796600 PROTEIN"/>
    <property type="match status" value="1"/>
</dbReference>
<comment type="caution">
    <text evidence="2">The sequence shown here is derived from an EMBL/GenBank/DDBJ whole genome shotgun (WGS) entry which is preliminary data.</text>
</comment>